<dbReference type="EMBL" id="PKMI01000070">
    <property type="protein sequence ID" value="RBA10317.1"/>
    <property type="molecule type" value="Genomic_DNA"/>
</dbReference>
<dbReference type="Proteomes" id="UP000251714">
    <property type="component" value="Unassembled WGS sequence"/>
</dbReference>
<dbReference type="PANTHER" id="PTHR47843">
    <property type="entry name" value="BTB DOMAIN-CONTAINING PROTEIN-RELATED"/>
    <property type="match status" value="1"/>
</dbReference>
<comment type="caution">
    <text evidence="1">The sequence shown here is derived from an EMBL/GenBank/DDBJ whole genome shotgun (WGS) entry which is preliminary data.</text>
</comment>
<accession>A0A365MP77</accession>
<organism evidence="1 2">
    <name type="scientific">Gibberella intermedia</name>
    <name type="common">Bulb rot disease fungus</name>
    <name type="synonym">Fusarium proliferatum</name>
    <dbReference type="NCBI Taxonomy" id="948311"/>
    <lineage>
        <taxon>Eukaryota</taxon>
        <taxon>Fungi</taxon>
        <taxon>Dikarya</taxon>
        <taxon>Ascomycota</taxon>
        <taxon>Pezizomycotina</taxon>
        <taxon>Sordariomycetes</taxon>
        <taxon>Hypocreomycetidae</taxon>
        <taxon>Hypocreales</taxon>
        <taxon>Nectriaceae</taxon>
        <taxon>Fusarium</taxon>
        <taxon>Fusarium fujikuroi species complex</taxon>
    </lineage>
</organism>
<evidence type="ECO:0000313" key="1">
    <source>
        <dbReference type="EMBL" id="RBA10317.1"/>
    </source>
</evidence>
<proteinExistence type="predicted"/>
<evidence type="ECO:0000313" key="2">
    <source>
        <dbReference type="Proteomes" id="UP000251714"/>
    </source>
</evidence>
<reference evidence="1 2" key="1">
    <citation type="submission" date="2017-12" db="EMBL/GenBank/DDBJ databases">
        <title>Genome sequence of the mycotoxigenic crop pathogen Fusarium proliferatum, strain ITEM 2341 from Date Palm.</title>
        <authorList>
            <person name="Almiman B.F."/>
            <person name="Shittu T.A."/>
            <person name="Muthumeenakshi S."/>
            <person name="Baroncelli R."/>
            <person name="Sreenivasaprasada S."/>
        </authorList>
    </citation>
    <scope>NUCLEOTIDE SEQUENCE [LARGE SCALE GENOMIC DNA]</scope>
    <source>
        <strain evidence="1 2">ITEM 2341</strain>
    </source>
</reference>
<sequence>MVFDAQMYQIADKYDIPALKAQSKNKFNVAVTTGWSMDDFPLAITVVYESTPPEDRGFRDLVVETARKNIDKLLGRDGFCKLIRKTLDFAADLIPFLCVKPSESLHRYECPSCDHKFRGEFSESQDDLNWLDDPGTAQYGRELVIVGFRANTVEAAHFSDLDAMRQKWSKTGGAKHRGDALNERDCHAPRVWQILYRGRPP</sequence>
<name>A0A365MP77_GIBIN</name>
<dbReference type="AlphaFoldDB" id="A0A365MP77"/>
<dbReference type="PANTHER" id="PTHR47843:SF5">
    <property type="entry name" value="BTB_POZ DOMAIN PROTEIN"/>
    <property type="match status" value="1"/>
</dbReference>
<protein>
    <submittedName>
        <fullName evidence="1">Uncharacterized protein</fullName>
    </submittedName>
</protein>
<gene>
    <name evidence="1" type="ORF">FPRO05_14338</name>
</gene>